<gene>
    <name evidence="2" type="ORF">HMPREF9470_01691</name>
</gene>
<dbReference type="GeneID" id="93165152"/>
<name>A0A0J9CB19_9FIRM</name>
<feature type="compositionally biased region" description="Basic and acidic residues" evidence="1">
    <location>
        <begin position="1"/>
        <end position="15"/>
    </location>
</feature>
<dbReference type="EMBL" id="ADLK01000015">
    <property type="protein sequence ID" value="KMW21586.1"/>
    <property type="molecule type" value="Genomic_DNA"/>
</dbReference>
<protein>
    <submittedName>
        <fullName evidence="2">Uncharacterized protein</fullName>
    </submittedName>
</protein>
<evidence type="ECO:0000313" key="3">
    <source>
        <dbReference type="Proteomes" id="UP000037392"/>
    </source>
</evidence>
<sequence>MDKRNSTGLKEEYQDHTPVQGAAATVEPVNKKRLRLIVADVLPSGKENAVSAEALCSRLGLETVRELQKEIARERAAGAVIIFACQEDGGYFLPGNVREVRAFIKTLESRGKNTLMALKSARELLRQWGTSAEMEIDEWKET</sequence>
<evidence type="ECO:0000313" key="2">
    <source>
        <dbReference type="EMBL" id="KMW21586.1"/>
    </source>
</evidence>
<proteinExistence type="predicted"/>
<feature type="region of interest" description="Disordered" evidence="1">
    <location>
        <begin position="1"/>
        <end position="21"/>
    </location>
</feature>
<comment type="caution">
    <text evidence="2">The sequence shown here is derived from an EMBL/GenBank/DDBJ whole genome shotgun (WGS) entry which is preliminary data.</text>
</comment>
<dbReference type="RefSeq" id="WP_048929666.1">
    <property type="nucleotide sequence ID" value="NZ_KQ235877.1"/>
</dbReference>
<dbReference type="Proteomes" id="UP000037392">
    <property type="component" value="Unassembled WGS sequence"/>
</dbReference>
<evidence type="ECO:0000256" key="1">
    <source>
        <dbReference type="SAM" id="MobiDB-lite"/>
    </source>
</evidence>
<organism evidence="2 3">
    <name type="scientific">[Clostridium] citroniae WAL-19142</name>
    <dbReference type="NCBI Taxonomy" id="742734"/>
    <lineage>
        <taxon>Bacteria</taxon>
        <taxon>Bacillati</taxon>
        <taxon>Bacillota</taxon>
        <taxon>Clostridia</taxon>
        <taxon>Lachnospirales</taxon>
        <taxon>Lachnospiraceae</taxon>
        <taxon>Enterocloster</taxon>
    </lineage>
</organism>
<reference evidence="2 3" key="1">
    <citation type="submission" date="2011-04" db="EMBL/GenBank/DDBJ databases">
        <title>The Genome Sequence of Clostridium citroniae WAL-19142.</title>
        <authorList>
            <consortium name="The Broad Institute Genome Sequencing Platform"/>
            <person name="Earl A."/>
            <person name="Ward D."/>
            <person name="Feldgarden M."/>
            <person name="Gevers D."/>
            <person name="Warren Y.A."/>
            <person name="Tyrrell K.L."/>
            <person name="Citron D.M."/>
            <person name="Goldstein E.J."/>
            <person name="Daigneault M."/>
            <person name="Allen-Vercoe E."/>
            <person name="Young S.K."/>
            <person name="Zeng Q."/>
            <person name="Gargeya S."/>
            <person name="Fitzgerald M."/>
            <person name="Haas B."/>
            <person name="Abouelleil A."/>
            <person name="Alvarado L."/>
            <person name="Arachchi H.M."/>
            <person name="Berlin A."/>
            <person name="Brown A."/>
            <person name="Chapman S.B."/>
            <person name="Chen Z."/>
            <person name="Dunbar C."/>
            <person name="Freedman E."/>
            <person name="Gearin G."/>
            <person name="Gellesch M."/>
            <person name="Goldberg J."/>
            <person name="Griggs A."/>
            <person name="Gujja S."/>
            <person name="Heilman E.R."/>
            <person name="Heiman D."/>
            <person name="Howarth C."/>
            <person name="Larson L."/>
            <person name="Lui A."/>
            <person name="MacDonald P.J."/>
            <person name="Mehta T."/>
            <person name="Montmayeur A."/>
            <person name="Murphy C."/>
            <person name="Neiman D."/>
            <person name="Pearson M."/>
            <person name="Priest M."/>
            <person name="Roberts A."/>
            <person name="Saif S."/>
            <person name="Shea T."/>
            <person name="Shenoy N."/>
            <person name="Sisk P."/>
            <person name="Stolte C."/>
            <person name="Sykes S."/>
            <person name="White J."/>
            <person name="Yandava C."/>
            <person name="Wortman J."/>
            <person name="Nusbaum C."/>
            <person name="Birren B."/>
        </authorList>
    </citation>
    <scope>NUCLEOTIDE SEQUENCE [LARGE SCALE GENOMIC DNA]</scope>
    <source>
        <strain evidence="2 3">WAL-19142</strain>
    </source>
</reference>
<dbReference type="OrthoDB" id="2057006at2"/>
<accession>A0A0J9CB19</accession>
<dbReference type="PATRIC" id="fig|742734.4.peg.1814"/>
<dbReference type="AlphaFoldDB" id="A0A0J9CB19"/>